<evidence type="ECO:0000259" key="14">
    <source>
        <dbReference type="Pfam" id="PF25293"/>
    </source>
</evidence>
<evidence type="ECO:0000256" key="1">
    <source>
        <dbReference type="ARBA" id="ARBA00004115"/>
    </source>
</evidence>
<keyword evidence="6 12" id="KW-0732">Signal</keyword>
<dbReference type="Pfam" id="PF07774">
    <property type="entry name" value="EMC1_C"/>
    <property type="match status" value="1"/>
</dbReference>
<proteinExistence type="inferred from homology"/>
<keyword evidence="5 11" id="KW-0812">Transmembrane</keyword>
<evidence type="ECO:0000256" key="9">
    <source>
        <dbReference type="ARBA" id="ARBA00023136"/>
    </source>
</evidence>
<evidence type="ECO:0000256" key="2">
    <source>
        <dbReference type="ARBA" id="ARBA00007904"/>
    </source>
</evidence>
<dbReference type="InterPro" id="IPR026895">
    <property type="entry name" value="EMC1"/>
</dbReference>
<evidence type="ECO:0000256" key="12">
    <source>
        <dbReference type="SAM" id="SignalP"/>
    </source>
</evidence>
<evidence type="ECO:0000256" key="11">
    <source>
        <dbReference type="SAM" id="Phobius"/>
    </source>
</evidence>
<feature type="signal peptide" evidence="12">
    <location>
        <begin position="1"/>
        <end position="20"/>
    </location>
</feature>
<dbReference type="EMBL" id="KZ613961">
    <property type="protein sequence ID" value="PMD31679.1"/>
    <property type="molecule type" value="Genomic_DNA"/>
</dbReference>
<comment type="subcellular location">
    <subcellularLocation>
        <location evidence="1">Endoplasmic reticulum membrane</location>
        <topology evidence="1">Single-pass type I membrane protein</topology>
    </subcellularLocation>
</comment>
<dbReference type="InterPro" id="IPR015943">
    <property type="entry name" value="WD40/YVTN_repeat-like_dom_sf"/>
</dbReference>
<dbReference type="OrthoDB" id="28092at2759"/>
<feature type="chain" id="PRO_5014405406" description="ER membrane protein complex subunit 1" evidence="12">
    <location>
        <begin position="21"/>
        <end position="971"/>
    </location>
</feature>
<evidence type="ECO:0000256" key="6">
    <source>
        <dbReference type="ARBA" id="ARBA00022729"/>
    </source>
</evidence>
<evidence type="ECO:0000259" key="13">
    <source>
        <dbReference type="Pfam" id="PF07774"/>
    </source>
</evidence>
<dbReference type="Proteomes" id="UP000235786">
    <property type="component" value="Unassembled WGS sequence"/>
</dbReference>
<dbReference type="STRING" id="1149755.A0A2J6QZL6"/>
<dbReference type="PANTHER" id="PTHR21573">
    <property type="entry name" value="ER MEMBRANE PROTEIN COMPLEX SUBUNIT 1"/>
    <property type="match status" value="1"/>
</dbReference>
<evidence type="ECO:0000313" key="15">
    <source>
        <dbReference type="EMBL" id="PMD31679.1"/>
    </source>
</evidence>
<gene>
    <name evidence="15" type="ORF">L207DRAFT_441673</name>
</gene>
<keyword evidence="16" id="KW-1185">Reference proteome</keyword>
<dbReference type="Gene3D" id="2.130.10.10">
    <property type="entry name" value="YVTN repeat-like/Quinoprotein amine dehydrogenase"/>
    <property type="match status" value="1"/>
</dbReference>
<accession>A0A2J6QZL6</accession>
<dbReference type="InterPro" id="IPR058545">
    <property type="entry name" value="Beta-prop_EMC1_1st"/>
</dbReference>
<evidence type="ECO:0000256" key="10">
    <source>
        <dbReference type="ARBA" id="ARBA00023180"/>
    </source>
</evidence>
<evidence type="ECO:0000313" key="16">
    <source>
        <dbReference type="Proteomes" id="UP000235786"/>
    </source>
</evidence>
<feature type="domain" description="EMC1 first beta-propeller" evidence="14">
    <location>
        <begin position="20"/>
        <end position="419"/>
    </location>
</feature>
<name>A0A2J6QZL6_HYAVF</name>
<dbReference type="Pfam" id="PF25293">
    <property type="entry name" value="Beta-prop_EMC1_N"/>
    <property type="match status" value="1"/>
</dbReference>
<dbReference type="SUPFAM" id="SSF50998">
    <property type="entry name" value="Quinoprotein alcohol dehydrogenase-like"/>
    <property type="match status" value="1"/>
</dbReference>
<reference evidence="15 16" key="1">
    <citation type="submission" date="2016-04" db="EMBL/GenBank/DDBJ databases">
        <title>A degradative enzymes factory behind the ericoid mycorrhizal symbiosis.</title>
        <authorList>
            <consortium name="DOE Joint Genome Institute"/>
            <person name="Martino E."/>
            <person name="Morin E."/>
            <person name="Grelet G."/>
            <person name="Kuo A."/>
            <person name="Kohler A."/>
            <person name="Daghino S."/>
            <person name="Barry K."/>
            <person name="Choi C."/>
            <person name="Cichocki N."/>
            <person name="Clum A."/>
            <person name="Copeland A."/>
            <person name="Hainaut M."/>
            <person name="Haridas S."/>
            <person name="Labutti K."/>
            <person name="Lindquist E."/>
            <person name="Lipzen A."/>
            <person name="Khouja H.-R."/>
            <person name="Murat C."/>
            <person name="Ohm R."/>
            <person name="Olson A."/>
            <person name="Spatafora J."/>
            <person name="Veneault-Fourrey C."/>
            <person name="Henrissat B."/>
            <person name="Grigoriev I."/>
            <person name="Martin F."/>
            <person name="Perotto S."/>
        </authorList>
    </citation>
    <scope>NUCLEOTIDE SEQUENCE [LARGE SCALE GENOMIC DNA]</scope>
    <source>
        <strain evidence="15 16">F</strain>
    </source>
</reference>
<feature type="transmembrane region" description="Helical" evidence="11">
    <location>
        <begin position="939"/>
        <end position="959"/>
    </location>
</feature>
<evidence type="ECO:0000256" key="3">
    <source>
        <dbReference type="ARBA" id="ARBA00011276"/>
    </source>
</evidence>
<evidence type="ECO:0000256" key="7">
    <source>
        <dbReference type="ARBA" id="ARBA00022824"/>
    </source>
</evidence>
<dbReference type="PANTHER" id="PTHR21573:SF0">
    <property type="entry name" value="ER MEMBRANE PROTEIN COMPLEX SUBUNIT 1"/>
    <property type="match status" value="1"/>
</dbReference>
<dbReference type="InterPro" id="IPR011678">
    <property type="entry name" value="EMC1_C"/>
</dbReference>
<feature type="domain" description="ER membrane protein complex subunit 1 C-terminal" evidence="13">
    <location>
        <begin position="738"/>
        <end position="968"/>
    </location>
</feature>
<protein>
    <recommendedName>
        <fullName evidence="4">ER membrane protein complex subunit 1</fullName>
    </recommendedName>
</protein>
<comment type="subunit">
    <text evidence="3">Component of the ER membrane protein complex (EMC).</text>
</comment>
<keyword evidence="10" id="KW-0325">Glycoprotein</keyword>
<dbReference type="AlphaFoldDB" id="A0A2J6QZL6"/>
<dbReference type="InterPro" id="IPR011047">
    <property type="entry name" value="Quinoprotein_ADH-like_sf"/>
</dbReference>
<evidence type="ECO:0000256" key="4">
    <source>
        <dbReference type="ARBA" id="ARBA00020824"/>
    </source>
</evidence>
<dbReference type="GO" id="GO:0072546">
    <property type="term" value="C:EMC complex"/>
    <property type="evidence" value="ECO:0007669"/>
    <property type="project" value="InterPro"/>
</dbReference>
<organism evidence="15 16">
    <name type="scientific">Hyaloscypha variabilis (strain UAMH 11265 / GT02V1 / F)</name>
    <name type="common">Meliniomyces variabilis</name>
    <dbReference type="NCBI Taxonomy" id="1149755"/>
    <lineage>
        <taxon>Eukaryota</taxon>
        <taxon>Fungi</taxon>
        <taxon>Dikarya</taxon>
        <taxon>Ascomycota</taxon>
        <taxon>Pezizomycotina</taxon>
        <taxon>Leotiomycetes</taxon>
        <taxon>Helotiales</taxon>
        <taxon>Hyaloscyphaceae</taxon>
        <taxon>Hyaloscypha</taxon>
        <taxon>Hyaloscypha variabilis</taxon>
    </lineage>
</organism>
<sequence length="971" mass="104310">MRLPINLLALTLSILPSTLAVFADEAYSIDYHNELLGLPQPHTTFFHRPQSEEKATLLYTLSDLGVLGAVHPGTGKVVWRQLLDGEGYLRAVEGEGTVVSGTGKSVQAWDAMNGREQWGNSFAGVVKDVEVMETVAAGEGAKDILALFEEEGKAVLRRLKGASGDVKWEYHDPTEDLPLQVSTNVKDVFVVSLHGARGGYNIKVSTLDPLTGKKVNEYTLTAKADVHAPEDVLLVGANSAAPIIAWADKTIKNLKVNLLGKSGSLQTLPLKESDGDIVKVTIHAPELVQSLPHFLVHTHSAVSNRADVYHIDLASGNINKEYELPKLAGKGAVSTSSQDANVYFTRTTQDEVLIVSSASHGILGRWPVKVDKQHGSFVHGVAEVVKKGADSYAVRSAILTSEEDWVMVRNGAEAWTRVEGLSGAVAAEWAEIPESESLAKTLEAEAHSNPLSAYIHRCKRHINDLQYLPGYIQELPFRILSSVLSSDVTSHKPGALVRDNFGFNKLVIVATQRGRVYGLDSGSQGAVVWTLKAFDIPAGKQWDVKGIWVDSSTGVATIRGADGEYVLVQTLTGKVNEKMEPGNWPQVQSAAVVDSPSGPWILPIGLNGNPGDIPSEWAPKDNLVVQGKDGEVKGLKFAVQGSLAVPITAWTFQPATGQKIVNVISRPAHDPVASIGRVLPDRTVMYKYLSPNLVLVTAVSDSAATATFYLLDSVSGAVLYSTTHEGVDTTQPITSAISENWFVYSLWSDILPTTSGLPASKGYQIVVSELYESDVPNDRGPLGANVNSSSLEPSDVANAEPALPHVISQTYLVPESISHMSVTQTGQGITVRQLLCTLTSSDSIIGIPRTILNPSRPVGRDPTPAEAEEGLFRYQPVIEFDPKMILTHKREVIGVKDVIATPALLESTSLVFAYGIDVFGTRVAPSAAFDILGKSFNKMSLVATVAALGVGVAVLGPMVRKKQINGRWQTA</sequence>
<dbReference type="GO" id="GO:0034975">
    <property type="term" value="P:protein folding in endoplasmic reticulum"/>
    <property type="evidence" value="ECO:0007669"/>
    <property type="project" value="TreeGrafter"/>
</dbReference>
<comment type="similarity">
    <text evidence="2">Belongs to the EMC1 family.</text>
</comment>
<evidence type="ECO:0000256" key="8">
    <source>
        <dbReference type="ARBA" id="ARBA00022989"/>
    </source>
</evidence>
<keyword evidence="8 11" id="KW-1133">Transmembrane helix</keyword>
<keyword evidence="7" id="KW-0256">Endoplasmic reticulum</keyword>
<evidence type="ECO:0000256" key="5">
    <source>
        <dbReference type="ARBA" id="ARBA00022692"/>
    </source>
</evidence>
<keyword evidence="9 11" id="KW-0472">Membrane</keyword>